<dbReference type="Proteomes" id="UP000009071">
    <property type="component" value="Chromosome"/>
</dbReference>
<dbReference type="AlphaFoldDB" id="C4XTT1"/>
<dbReference type="HOGENOM" id="CLU_2648607_0_0_7"/>
<feature type="region of interest" description="Disordered" evidence="1">
    <location>
        <begin position="1"/>
        <end position="76"/>
    </location>
</feature>
<accession>C4XTT1</accession>
<sequence length="76" mass="8552">MSERDLDQETRPIHLSVSDHEKEGVGNRREGKKRARSSDDNYGEGHQHASYEKAPVRGGAPGLRGSRIRRGGIEWK</sequence>
<reference evidence="2 3" key="1">
    <citation type="journal article" date="2009" name="Genome Res.">
        <title>Whole genome sequence of Desulfovibrio magneticus strain RS-1 revealed common gene clusters in magnetotactic bacteria.</title>
        <authorList>
            <person name="Nakazawa H."/>
            <person name="Arakaki A."/>
            <person name="Narita-Yamada S."/>
            <person name="Yashiro I."/>
            <person name="Jinno K."/>
            <person name="Aoki N."/>
            <person name="Tsuruyama A."/>
            <person name="Okamura Y."/>
            <person name="Tanikawa S."/>
            <person name="Fujita N."/>
            <person name="Takeyama H."/>
            <person name="Matsunaga T."/>
        </authorList>
    </citation>
    <scope>NUCLEOTIDE SEQUENCE [LARGE SCALE GENOMIC DNA]</scope>
    <source>
        <strain evidence="3">ATCC 700980 / DSM 13731 / RS-1</strain>
    </source>
</reference>
<dbReference type="KEGG" id="dma:DMR_01050"/>
<evidence type="ECO:0000256" key="1">
    <source>
        <dbReference type="SAM" id="MobiDB-lite"/>
    </source>
</evidence>
<dbReference type="EMBL" id="AP010904">
    <property type="protein sequence ID" value="BAH73596.1"/>
    <property type="molecule type" value="Genomic_DNA"/>
</dbReference>
<evidence type="ECO:0000313" key="2">
    <source>
        <dbReference type="EMBL" id="BAH73596.1"/>
    </source>
</evidence>
<dbReference type="STRING" id="573370.DMR_01050"/>
<organism evidence="2 3">
    <name type="scientific">Solidesulfovibrio magneticus (strain ATCC 700980 / DSM 13731 / RS-1)</name>
    <name type="common">Desulfovibrio magneticus</name>
    <dbReference type="NCBI Taxonomy" id="573370"/>
    <lineage>
        <taxon>Bacteria</taxon>
        <taxon>Pseudomonadati</taxon>
        <taxon>Thermodesulfobacteriota</taxon>
        <taxon>Desulfovibrionia</taxon>
        <taxon>Desulfovibrionales</taxon>
        <taxon>Desulfovibrionaceae</taxon>
        <taxon>Solidesulfovibrio</taxon>
    </lineage>
</organism>
<proteinExistence type="predicted"/>
<name>C4XTT1_SOLM1</name>
<protein>
    <submittedName>
        <fullName evidence="2">Uncharacterized protein</fullName>
    </submittedName>
</protein>
<feature type="compositionally biased region" description="Basic and acidic residues" evidence="1">
    <location>
        <begin position="1"/>
        <end position="29"/>
    </location>
</feature>
<gene>
    <name evidence="2" type="ordered locus">DMR_01050</name>
</gene>
<evidence type="ECO:0000313" key="3">
    <source>
        <dbReference type="Proteomes" id="UP000009071"/>
    </source>
</evidence>
<feature type="compositionally biased region" description="Basic and acidic residues" evidence="1">
    <location>
        <begin position="36"/>
        <end position="55"/>
    </location>
</feature>
<keyword evidence="3" id="KW-1185">Reference proteome</keyword>